<dbReference type="InterPro" id="IPR051313">
    <property type="entry name" value="Bact_iron-sidero_bind"/>
</dbReference>
<comment type="caution">
    <text evidence="7">The sequence shown here is derived from an EMBL/GenBank/DDBJ whole genome shotgun (WGS) entry which is preliminary data.</text>
</comment>
<dbReference type="Proteomes" id="UP000317715">
    <property type="component" value="Unassembled WGS sequence"/>
</dbReference>
<feature type="chain" id="PRO_5038852560" evidence="5">
    <location>
        <begin position="24"/>
        <end position="316"/>
    </location>
</feature>
<dbReference type="Pfam" id="PF01497">
    <property type="entry name" value="Peripla_BP_2"/>
    <property type="match status" value="1"/>
</dbReference>
<dbReference type="PROSITE" id="PS50983">
    <property type="entry name" value="FE_B12_PBP"/>
    <property type="match status" value="1"/>
</dbReference>
<dbReference type="GO" id="GO:0030288">
    <property type="term" value="C:outer membrane-bounded periplasmic space"/>
    <property type="evidence" value="ECO:0007669"/>
    <property type="project" value="TreeGrafter"/>
</dbReference>
<dbReference type="GO" id="GO:1901678">
    <property type="term" value="P:iron coordination entity transport"/>
    <property type="evidence" value="ECO:0007669"/>
    <property type="project" value="UniProtKB-ARBA"/>
</dbReference>
<evidence type="ECO:0000313" key="8">
    <source>
        <dbReference type="Proteomes" id="UP000317715"/>
    </source>
</evidence>
<dbReference type="PANTHER" id="PTHR30532">
    <property type="entry name" value="IRON III DICITRATE-BINDING PERIPLASMIC PROTEIN"/>
    <property type="match status" value="1"/>
</dbReference>
<evidence type="ECO:0000256" key="4">
    <source>
        <dbReference type="ARBA" id="ARBA00022729"/>
    </source>
</evidence>
<comment type="subcellular location">
    <subcellularLocation>
        <location evidence="1">Cell envelope</location>
    </subcellularLocation>
</comment>
<dbReference type="EMBL" id="BJMD01000013">
    <property type="protein sequence ID" value="GEB19648.1"/>
    <property type="molecule type" value="Genomic_DNA"/>
</dbReference>
<keyword evidence="3" id="KW-0813">Transport</keyword>
<dbReference type="RefSeq" id="WP_141283829.1">
    <property type="nucleotide sequence ID" value="NZ_BAAAWK010000001.1"/>
</dbReference>
<reference evidence="7 8" key="1">
    <citation type="submission" date="2019-06" db="EMBL/GenBank/DDBJ databases">
        <title>Whole genome shotgun sequence of Paenarthrobacter aurescens NBRC 12136.</title>
        <authorList>
            <person name="Hosoyama A."/>
            <person name="Uohara A."/>
            <person name="Ohji S."/>
            <person name="Ichikawa N."/>
        </authorList>
    </citation>
    <scope>NUCLEOTIDE SEQUENCE [LARGE SCALE GENOMIC DNA]</scope>
    <source>
        <strain evidence="7 8">NBRC 12136</strain>
    </source>
</reference>
<evidence type="ECO:0000256" key="2">
    <source>
        <dbReference type="ARBA" id="ARBA00008814"/>
    </source>
</evidence>
<dbReference type="GeneID" id="97302731"/>
<gene>
    <name evidence="7" type="primary">yclQ</name>
    <name evidence="7" type="ORF">AAU01_24030</name>
</gene>
<evidence type="ECO:0000313" key="7">
    <source>
        <dbReference type="EMBL" id="GEB19648.1"/>
    </source>
</evidence>
<dbReference type="Gene3D" id="3.40.50.1980">
    <property type="entry name" value="Nitrogenase molybdenum iron protein domain"/>
    <property type="match status" value="2"/>
</dbReference>
<sequence>MKKRLSSYIGALAAGAALLTVTACGGGATASSQPEEASTITIEHAQGSTANVPVNPAKVVTFDLGVLDTMNALGVEPTGVPEASYPEALKKFSEAKYAKVGSLKEPDFEAVSSAAPDLIIVSGRTAGAYEELSKIAPTIDLSVDAAKPMESFKAQTEKLGKIFKKEDEVASKLAEVDKTVDDTKAKAATAGKGLIVLTSGGEVTAYGAGSRFGIIHDVLGVPTAADVKSEGSHGEAVSFEYIKETNPDILYVINRDTAIGTAGSTANPILDNELVKSTNAAKNNKIVNLDPAGWYIVGYGLNNVQAMVTAVAGSVA</sequence>
<organism evidence="7 8">
    <name type="scientific">Paenarthrobacter aurescens</name>
    <name type="common">Arthrobacter aurescens</name>
    <dbReference type="NCBI Taxonomy" id="43663"/>
    <lineage>
        <taxon>Bacteria</taxon>
        <taxon>Bacillati</taxon>
        <taxon>Actinomycetota</taxon>
        <taxon>Actinomycetes</taxon>
        <taxon>Micrococcales</taxon>
        <taxon>Micrococcaceae</taxon>
        <taxon>Paenarthrobacter</taxon>
    </lineage>
</organism>
<evidence type="ECO:0000256" key="5">
    <source>
        <dbReference type="SAM" id="SignalP"/>
    </source>
</evidence>
<proteinExistence type="inferred from homology"/>
<protein>
    <submittedName>
        <fullName evidence="7">Putative ABC transporter solute-binding protein YclQ</fullName>
    </submittedName>
</protein>
<dbReference type="SUPFAM" id="SSF53807">
    <property type="entry name" value="Helical backbone' metal receptor"/>
    <property type="match status" value="1"/>
</dbReference>
<evidence type="ECO:0000256" key="3">
    <source>
        <dbReference type="ARBA" id="ARBA00022448"/>
    </source>
</evidence>
<dbReference type="AlphaFoldDB" id="A0A4Y3NKP5"/>
<dbReference type="PANTHER" id="PTHR30532:SF28">
    <property type="entry name" value="PETROBACTIN-BINDING PROTEIN YCLQ"/>
    <property type="match status" value="1"/>
</dbReference>
<comment type="similarity">
    <text evidence="2">Belongs to the bacterial solute-binding protein 8 family.</text>
</comment>
<dbReference type="OrthoDB" id="63946at2"/>
<feature type="signal peptide" evidence="5">
    <location>
        <begin position="1"/>
        <end position="23"/>
    </location>
</feature>
<dbReference type="InterPro" id="IPR002491">
    <property type="entry name" value="ABC_transptr_periplasmic_BD"/>
</dbReference>
<evidence type="ECO:0000259" key="6">
    <source>
        <dbReference type="PROSITE" id="PS50983"/>
    </source>
</evidence>
<dbReference type="CDD" id="cd01140">
    <property type="entry name" value="FatB"/>
    <property type="match status" value="1"/>
</dbReference>
<keyword evidence="8" id="KW-1185">Reference proteome</keyword>
<dbReference type="PROSITE" id="PS51257">
    <property type="entry name" value="PROKAR_LIPOPROTEIN"/>
    <property type="match status" value="1"/>
</dbReference>
<name>A0A4Y3NKP5_PAEAU</name>
<feature type="domain" description="Fe/B12 periplasmic-binding" evidence="6">
    <location>
        <begin position="58"/>
        <end position="316"/>
    </location>
</feature>
<accession>A0A4Y3NKP5</accession>
<dbReference type="InterPro" id="IPR033870">
    <property type="entry name" value="FatB"/>
</dbReference>
<evidence type="ECO:0000256" key="1">
    <source>
        <dbReference type="ARBA" id="ARBA00004196"/>
    </source>
</evidence>
<keyword evidence="4 5" id="KW-0732">Signal</keyword>